<accession>A0AA49JU72</accession>
<evidence type="ECO:0000256" key="1">
    <source>
        <dbReference type="SAM" id="MobiDB-lite"/>
    </source>
</evidence>
<feature type="region of interest" description="Disordered" evidence="1">
    <location>
        <begin position="37"/>
        <end position="61"/>
    </location>
</feature>
<evidence type="ECO:0000313" key="2">
    <source>
        <dbReference type="EMBL" id="WKW12069.1"/>
    </source>
</evidence>
<dbReference type="AlphaFoldDB" id="A0AA49JU72"/>
<accession>A0AA49K009</accession>
<name>A0AA49JU72_9BACT</name>
<dbReference type="KEGG" id="pspc:Strain318_001343"/>
<evidence type="ECO:0000313" key="4">
    <source>
        <dbReference type="Proteomes" id="UP001229955"/>
    </source>
</evidence>
<dbReference type="RefSeq" id="WP_295468242.1">
    <property type="nucleotide sequence ID" value="NZ_CP130612.1"/>
</dbReference>
<feature type="compositionally biased region" description="Basic and acidic residues" evidence="1">
    <location>
        <begin position="50"/>
        <end position="61"/>
    </location>
</feature>
<dbReference type="EMBL" id="CP130612">
    <property type="protein sequence ID" value="WKW12069.1"/>
    <property type="molecule type" value="Genomic_DNA"/>
</dbReference>
<organism evidence="2">
    <name type="scientific">Pseudogemmatithrix spongiicola</name>
    <dbReference type="NCBI Taxonomy" id="3062599"/>
    <lineage>
        <taxon>Bacteria</taxon>
        <taxon>Pseudomonadati</taxon>
        <taxon>Gemmatimonadota</taxon>
        <taxon>Gemmatimonadia</taxon>
        <taxon>Gemmatimonadales</taxon>
        <taxon>Gemmatimonadaceae</taxon>
        <taxon>Pseudogemmatithrix</taxon>
    </lineage>
</organism>
<sequence length="61" mass="6763">MTKPMARISDSRIDVYDADGHLIGTISRPVDREALGPGREKVYLARRPAPRADRSSRNQAA</sequence>
<proteinExistence type="predicted"/>
<dbReference type="Proteomes" id="UP001229955">
    <property type="component" value="Chromosome"/>
</dbReference>
<gene>
    <name evidence="2" type="ORF">Strain138_001343</name>
    <name evidence="3" type="ORF">Strain318_001343</name>
</gene>
<reference evidence="2" key="1">
    <citation type="submission" date="2023-07" db="EMBL/GenBank/DDBJ databases">
        <authorList>
            <person name="Haufschild T."/>
            <person name="Kallscheuer N."/>
            <person name="Hammer J."/>
            <person name="Kohn T."/>
            <person name="Kabuu M."/>
            <person name="Jogler M."/>
            <person name="Wohfarth N."/>
            <person name="Heuer A."/>
            <person name="Rohde M."/>
            <person name="van Teeseling M.C.F."/>
            <person name="Jogler C."/>
        </authorList>
    </citation>
    <scope>NUCLEOTIDE SEQUENCE</scope>
    <source>
        <strain evidence="2">Strain 138</strain>
        <strain evidence="3">Strain 318</strain>
    </source>
</reference>
<keyword evidence="4" id="KW-1185">Reference proteome</keyword>
<protein>
    <submittedName>
        <fullName evidence="2">Uncharacterized protein</fullName>
    </submittedName>
</protein>
<dbReference type="EMBL" id="CP130613">
    <property type="protein sequence ID" value="WKW14978.1"/>
    <property type="molecule type" value="Genomic_DNA"/>
</dbReference>
<evidence type="ECO:0000313" key="3">
    <source>
        <dbReference type="EMBL" id="WKW14978.1"/>
    </source>
</evidence>